<sequence length="265" mass="29483">MTRTQANAAVEPLMRRIQEEKWQPALNDKLASKLTEETVAVLPASTKTWLATWATQAGKPMILERLQKCTEDKIEYQWAETQIRASPALWSTTSPAEALLDNLFELTEDPDLNKEVARQKLKAATASLRYCLFKMEETVKLKAKADAMNEINALQDTIKLAIKEEMQSFQQGIDTIKLAVEKLDKQGALASANATNSMDGIQDIIKLAIKEEMERFQQSIEKGTTKRTHGEAFSNTDSHSGEPSEPAQDGVQSKQGHPSQKARPG</sequence>
<evidence type="ECO:0000313" key="3">
    <source>
        <dbReference type="Proteomes" id="UP000517252"/>
    </source>
</evidence>
<reference evidence="2 3" key="1">
    <citation type="submission" date="2020-07" db="EMBL/GenBank/DDBJ databases">
        <title>Trichoderma asperellum IC-1 whole genome shotgun sequence.</title>
        <authorList>
            <person name="Kanamasa S."/>
            <person name="Takahashi H."/>
        </authorList>
    </citation>
    <scope>NUCLEOTIDE SEQUENCE [LARGE SCALE GENOMIC DNA]</scope>
    <source>
        <strain evidence="2 3">IC-1</strain>
    </source>
</reference>
<proteinExistence type="predicted"/>
<organism evidence="2 3">
    <name type="scientific">Trichoderma asperellum</name>
    <name type="common">Filamentous fungus</name>
    <dbReference type="NCBI Taxonomy" id="101201"/>
    <lineage>
        <taxon>Eukaryota</taxon>
        <taxon>Fungi</taxon>
        <taxon>Dikarya</taxon>
        <taxon>Ascomycota</taxon>
        <taxon>Pezizomycotina</taxon>
        <taxon>Sordariomycetes</taxon>
        <taxon>Hypocreomycetidae</taxon>
        <taxon>Hypocreales</taxon>
        <taxon>Hypocreaceae</taxon>
        <taxon>Trichoderma</taxon>
    </lineage>
</organism>
<feature type="region of interest" description="Disordered" evidence="1">
    <location>
        <begin position="219"/>
        <end position="265"/>
    </location>
</feature>
<dbReference type="OrthoDB" id="4897537at2759"/>
<accession>A0A6V8QZW2</accession>
<dbReference type="Proteomes" id="UP000517252">
    <property type="component" value="Unassembled WGS sequence"/>
</dbReference>
<name>A0A6V8QZW2_TRIAP</name>
<gene>
    <name evidence="2" type="ORF">TASIC1_0006006300</name>
</gene>
<dbReference type="AlphaFoldDB" id="A0A6V8QZW2"/>
<comment type="caution">
    <text evidence="2">The sequence shown here is derived from an EMBL/GenBank/DDBJ whole genome shotgun (WGS) entry which is preliminary data.</text>
</comment>
<protein>
    <submittedName>
        <fullName evidence="2">Uncharacterized protein</fullName>
    </submittedName>
</protein>
<evidence type="ECO:0000256" key="1">
    <source>
        <dbReference type="SAM" id="MobiDB-lite"/>
    </source>
</evidence>
<dbReference type="EMBL" id="BLZH01000006">
    <property type="protein sequence ID" value="GFP55893.1"/>
    <property type="molecule type" value="Genomic_DNA"/>
</dbReference>
<evidence type="ECO:0000313" key="2">
    <source>
        <dbReference type="EMBL" id="GFP55893.1"/>
    </source>
</evidence>